<evidence type="ECO:0000256" key="2">
    <source>
        <dbReference type="ARBA" id="ARBA00008072"/>
    </source>
</evidence>
<name>A0ABP9TGU8_9ACTN</name>
<dbReference type="InterPro" id="IPR036291">
    <property type="entry name" value="NAD(P)-bd_dom_sf"/>
</dbReference>
<dbReference type="Proteomes" id="UP001499878">
    <property type="component" value="Unassembled WGS sequence"/>
</dbReference>
<keyword evidence="5" id="KW-0560">Oxidoreductase</keyword>
<evidence type="ECO:0000256" key="1">
    <source>
        <dbReference type="ARBA" id="ARBA00001947"/>
    </source>
</evidence>
<proteinExistence type="inferred from homology"/>
<dbReference type="Gene3D" id="3.40.50.720">
    <property type="entry name" value="NAD(P)-binding Rossmann-like Domain"/>
    <property type="match status" value="1"/>
</dbReference>
<dbReference type="Gene3D" id="3.90.180.10">
    <property type="entry name" value="Medium-chain alcohol dehydrogenases, catalytic domain"/>
    <property type="match status" value="1"/>
</dbReference>
<keyword evidence="4" id="KW-0862">Zinc</keyword>
<feature type="domain" description="Alcohol dehydrogenase-like C-terminal" evidence="6">
    <location>
        <begin position="204"/>
        <end position="323"/>
    </location>
</feature>
<evidence type="ECO:0000256" key="4">
    <source>
        <dbReference type="ARBA" id="ARBA00022833"/>
    </source>
</evidence>
<dbReference type="RefSeq" id="WP_345636909.1">
    <property type="nucleotide sequence ID" value="NZ_BAABJR010000023.1"/>
</dbReference>
<sequence length="371" mass="38170">MKITGAVLEHSGATSDFRTARPLTLSEVELAAPGPNEVLVRVDAAGVCHSDLSVVNGSRRRPLPMLLGHEASATVLETGRDVTDLPAGSRVVATFLPRCGLCAACATDGRLPCALGTNANTEGVLFDGGSRLSRGGVAVAHHLGVSAFATHAVVDRRSIVPVGDDIPADVAALLGCAVLTGGGAVLNVRPPRKGDTVAVIGLGGVGMAALMVAVAAADCRVIAVDTLETKIDQARELGADEALTPQQAAEAAVSADLVVEAAGHPRAFETALGLAAPGAMVVTVGLPAPNATAQVTPLDITSRALSVVGSYLGSALPSRDIPRYAQQWREGRLPLEKLISSRIRLHQINEAMDRLARGEEIRQIITFGDTP</sequence>
<organism evidence="8 9">
    <name type="scientific">Streptomyces thinghirensis</name>
    <dbReference type="NCBI Taxonomy" id="551547"/>
    <lineage>
        <taxon>Bacteria</taxon>
        <taxon>Bacillati</taxon>
        <taxon>Actinomycetota</taxon>
        <taxon>Actinomycetes</taxon>
        <taxon>Kitasatosporales</taxon>
        <taxon>Streptomycetaceae</taxon>
        <taxon>Streptomyces</taxon>
    </lineage>
</organism>
<dbReference type="SUPFAM" id="SSF50129">
    <property type="entry name" value="GroES-like"/>
    <property type="match status" value="2"/>
</dbReference>
<dbReference type="PANTHER" id="PTHR43350">
    <property type="entry name" value="NAD-DEPENDENT ALCOHOL DEHYDROGENASE"/>
    <property type="match status" value="1"/>
</dbReference>
<reference evidence="9" key="1">
    <citation type="journal article" date="2019" name="Int. J. Syst. Evol. Microbiol.">
        <title>The Global Catalogue of Microorganisms (GCM) 10K type strain sequencing project: providing services to taxonomists for standard genome sequencing and annotation.</title>
        <authorList>
            <consortium name="The Broad Institute Genomics Platform"/>
            <consortium name="The Broad Institute Genome Sequencing Center for Infectious Disease"/>
            <person name="Wu L."/>
            <person name="Ma J."/>
        </authorList>
    </citation>
    <scope>NUCLEOTIDE SEQUENCE [LARGE SCALE GENOMIC DNA]</scope>
    <source>
        <strain evidence="9">JCM 18306</strain>
    </source>
</reference>
<dbReference type="InterPro" id="IPR011032">
    <property type="entry name" value="GroES-like_sf"/>
</dbReference>
<gene>
    <name evidence="8" type="ORF">GCM10023323_66410</name>
</gene>
<comment type="cofactor">
    <cofactor evidence="1">
        <name>Zn(2+)</name>
        <dbReference type="ChEBI" id="CHEBI:29105"/>
    </cofactor>
</comment>
<evidence type="ECO:0000259" key="6">
    <source>
        <dbReference type="Pfam" id="PF00107"/>
    </source>
</evidence>
<evidence type="ECO:0000256" key="3">
    <source>
        <dbReference type="ARBA" id="ARBA00022723"/>
    </source>
</evidence>
<dbReference type="SUPFAM" id="SSF51735">
    <property type="entry name" value="NAD(P)-binding Rossmann-fold domains"/>
    <property type="match status" value="1"/>
</dbReference>
<feature type="domain" description="Alcohol dehydrogenase-like N-terminal" evidence="7">
    <location>
        <begin position="34"/>
        <end position="162"/>
    </location>
</feature>
<dbReference type="Pfam" id="PF00107">
    <property type="entry name" value="ADH_zinc_N"/>
    <property type="match status" value="1"/>
</dbReference>
<dbReference type="InterPro" id="IPR013154">
    <property type="entry name" value="ADH-like_N"/>
</dbReference>
<evidence type="ECO:0000313" key="9">
    <source>
        <dbReference type="Proteomes" id="UP001499878"/>
    </source>
</evidence>
<keyword evidence="9" id="KW-1185">Reference proteome</keyword>
<keyword evidence="3" id="KW-0479">Metal-binding</keyword>
<comment type="similarity">
    <text evidence="2">Belongs to the zinc-containing alcohol dehydrogenase family.</text>
</comment>
<evidence type="ECO:0000256" key="5">
    <source>
        <dbReference type="ARBA" id="ARBA00023002"/>
    </source>
</evidence>
<protein>
    <submittedName>
        <fullName evidence="8">Alcohol dehydrogenase catalytic domain-containing protein</fullName>
    </submittedName>
</protein>
<accession>A0ABP9TGU8</accession>
<dbReference type="PANTHER" id="PTHR43350:SF21">
    <property type="entry name" value="S-NITROSOMYCOTHIOL REDUCTASE MSCR"/>
    <property type="match status" value="1"/>
</dbReference>
<dbReference type="InterPro" id="IPR013149">
    <property type="entry name" value="ADH-like_C"/>
</dbReference>
<comment type="caution">
    <text evidence="8">The sequence shown here is derived from an EMBL/GenBank/DDBJ whole genome shotgun (WGS) entry which is preliminary data.</text>
</comment>
<dbReference type="EMBL" id="BAABJR010000023">
    <property type="protein sequence ID" value="GAA5215827.1"/>
    <property type="molecule type" value="Genomic_DNA"/>
</dbReference>
<evidence type="ECO:0000259" key="7">
    <source>
        <dbReference type="Pfam" id="PF08240"/>
    </source>
</evidence>
<dbReference type="Pfam" id="PF08240">
    <property type="entry name" value="ADH_N"/>
    <property type="match status" value="1"/>
</dbReference>
<evidence type="ECO:0000313" key="8">
    <source>
        <dbReference type="EMBL" id="GAA5215827.1"/>
    </source>
</evidence>